<dbReference type="Proteomes" id="UP000574761">
    <property type="component" value="Unassembled WGS sequence"/>
</dbReference>
<keyword evidence="2" id="KW-1185">Reference proteome</keyword>
<evidence type="ECO:0000313" key="1">
    <source>
        <dbReference type="EMBL" id="MBB3978028.1"/>
    </source>
</evidence>
<accession>A0A7W6DDZ8</accession>
<reference evidence="1 2" key="1">
    <citation type="submission" date="2020-08" db="EMBL/GenBank/DDBJ databases">
        <title>Genomic Encyclopedia of Type Strains, Phase IV (KMG-IV): sequencing the most valuable type-strain genomes for metagenomic binning, comparative biology and taxonomic classification.</title>
        <authorList>
            <person name="Goeker M."/>
        </authorList>
    </citation>
    <scope>NUCLEOTIDE SEQUENCE [LARGE SCALE GENOMIC DNA]</scope>
    <source>
        <strain evidence="1 2">DSM 100211</strain>
    </source>
</reference>
<dbReference type="AlphaFoldDB" id="A0A7W6DDZ8"/>
<organism evidence="1 2">
    <name type="scientific">Mycoplana azooxidifex</name>
    <dbReference type="NCBI Taxonomy" id="1636188"/>
    <lineage>
        <taxon>Bacteria</taxon>
        <taxon>Pseudomonadati</taxon>
        <taxon>Pseudomonadota</taxon>
        <taxon>Alphaproteobacteria</taxon>
        <taxon>Hyphomicrobiales</taxon>
        <taxon>Rhizobiaceae</taxon>
        <taxon>Mycoplana</taxon>
    </lineage>
</organism>
<sequence>MENFFALSAIVLGTAVLGFVLAQAMRRQREHQRPHHHDEITPPF</sequence>
<protein>
    <submittedName>
        <fullName evidence="1">Multisubunit Na+/H+ antiporter MnhC subunit</fullName>
    </submittedName>
</protein>
<dbReference type="RefSeq" id="WP_263814420.1">
    <property type="nucleotide sequence ID" value="NZ_JACIEE010000006.1"/>
</dbReference>
<name>A0A7W6DDZ8_9HYPH</name>
<dbReference type="EMBL" id="JACIEE010000006">
    <property type="protein sequence ID" value="MBB3978028.1"/>
    <property type="molecule type" value="Genomic_DNA"/>
</dbReference>
<evidence type="ECO:0000313" key="2">
    <source>
        <dbReference type="Proteomes" id="UP000574761"/>
    </source>
</evidence>
<comment type="caution">
    <text evidence="1">The sequence shown here is derived from an EMBL/GenBank/DDBJ whole genome shotgun (WGS) entry which is preliminary data.</text>
</comment>
<gene>
    <name evidence="1" type="ORF">GGQ64_003242</name>
</gene>
<proteinExistence type="predicted"/>